<dbReference type="InterPro" id="IPR005829">
    <property type="entry name" value="Sugar_transporter_CS"/>
</dbReference>
<feature type="transmembrane region" description="Helical" evidence="6">
    <location>
        <begin position="52"/>
        <end position="75"/>
    </location>
</feature>
<comment type="subcellular location">
    <subcellularLocation>
        <location evidence="1">Membrane</location>
        <topology evidence="1">Multi-pass membrane protein</topology>
    </subcellularLocation>
</comment>
<dbReference type="PROSITE" id="PS00216">
    <property type="entry name" value="SUGAR_TRANSPORT_1"/>
    <property type="match status" value="1"/>
</dbReference>
<feature type="transmembrane region" description="Helical" evidence="6">
    <location>
        <begin position="87"/>
        <end position="107"/>
    </location>
</feature>
<dbReference type="CDD" id="cd17323">
    <property type="entry name" value="MFS_Tpo1_MDR_like"/>
    <property type="match status" value="1"/>
</dbReference>
<evidence type="ECO:0000256" key="2">
    <source>
        <dbReference type="ARBA" id="ARBA00022692"/>
    </source>
</evidence>
<feature type="transmembrane region" description="Helical" evidence="6">
    <location>
        <begin position="441"/>
        <end position="464"/>
    </location>
</feature>
<dbReference type="FunFam" id="1.20.1250.20:FF:000011">
    <property type="entry name" value="MFS multidrug transporter, putative"/>
    <property type="match status" value="1"/>
</dbReference>
<feature type="transmembrane region" description="Helical" evidence="6">
    <location>
        <begin position="119"/>
        <end position="138"/>
    </location>
</feature>
<dbReference type="GO" id="GO:0042908">
    <property type="term" value="P:xenobiotic transport"/>
    <property type="evidence" value="ECO:0007669"/>
    <property type="project" value="UniProtKB-ARBA"/>
</dbReference>
<dbReference type="AlphaFoldDB" id="A0A5N5XJ92"/>
<dbReference type="Gene3D" id="1.20.1250.20">
    <property type="entry name" value="MFS general substrate transporter like domains"/>
    <property type="match status" value="1"/>
</dbReference>
<evidence type="ECO:0000313" key="8">
    <source>
        <dbReference type="EMBL" id="KAB8079562.1"/>
    </source>
</evidence>
<keyword evidence="9" id="KW-1185">Reference proteome</keyword>
<feature type="transmembrane region" description="Helical" evidence="6">
    <location>
        <begin position="266"/>
        <end position="289"/>
    </location>
</feature>
<sequence length="478" mass="52119">MPSQYIDAHNSKEADAGVSQIPSEVSDSNVGWDGEDDPENPTNWSNAWKKTIIFLVAFATLNDAVASSIFTPGVPLVLEEFHTSNPAVSPFLISVHVIGFATGPLLSSPLSEIYGRRQVMNASNVVFLISSILCAVSVNVPMLALARVLLGLAGSVPNALAGGYVADMIPLEKRGSSLALLTIGTLSVRPIIGGYMALNVGWRWTFWLEAIVVGCTTILSFLLLRETYAPVLLREKAARLGIQKRQGSRESQWQTLRRASSRPMKLVLGSPIVMIISLYNSIPYIYMYFMVTAFPTLFGEEYGFNTGEIGLAYLGQGIGYLIGQFVVGRFADWYVKRQQVRHGRVIPEDRLPPATLGFTVFGFGMLWFGWSAQAHAHWIAPIIGSGVVGLGIVTGFLVVQVYLVDVFTIYAASAMAANNLIRSVFAALLPMSGPAMYDRLGYGWGNSILGLVALAIAPTTLLLMRYGEKLRRRFPVEL</sequence>
<gene>
    <name evidence="8" type="ORF">BDV29DRAFT_198802</name>
</gene>
<dbReference type="GO" id="GO:0016020">
    <property type="term" value="C:membrane"/>
    <property type="evidence" value="ECO:0007669"/>
    <property type="project" value="UniProtKB-SubCell"/>
</dbReference>
<dbReference type="GO" id="GO:0022857">
    <property type="term" value="F:transmembrane transporter activity"/>
    <property type="evidence" value="ECO:0007669"/>
    <property type="project" value="InterPro"/>
</dbReference>
<dbReference type="SUPFAM" id="SSF103473">
    <property type="entry name" value="MFS general substrate transporter"/>
    <property type="match status" value="1"/>
</dbReference>
<feature type="transmembrane region" description="Helical" evidence="6">
    <location>
        <begin position="204"/>
        <end position="224"/>
    </location>
</feature>
<protein>
    <submittedName>
        <fullName evidence="8">Major facilitator superfamily domain-containing protein</fullName>
    </submittedName>
</protein>
<keyword evidence="2 6" id="KW-0812">Transmembrane</keyword>
<dbReference type="InterPro" id="IPR020846">
    <property type="entry name" value="MFS_dom"/>
</dbReference>
<dbReference type="Proteomes" id="UP000326565">
    <property type="component" value="Unassembled WGS sequence"/>
</dbReference>
<evidence type="ECO:0000256" key="4">
    <source>
        <dbReference type="ARBA" id="ARBA00023136"/>
    </source>
</evidence>
<dbReference type="GO" id="GO:0140115">
    <property type="term" value="P:export across plasma membrane"/>
    <property type="evidence" value="ECO:0007669"/>
    <property type="project" value="UniProtKB-ARBA"/>
</dbReference>
<dbReference type="EMBL" id="ML732150">
    <property type="protein sequence ID" value="KAB8079562.1"/>
    <property type="molecule type" value="Genomic_DNA"/>
</dbReference>
<evidence type="ECO:0000259" key="7">
    <source>
        <dbReference type="PROSITE" id="PS50850"/>
    </source>
</evidence>
<name>A0A5N5XJ92_9EURO</name>
<evidence type="ECO:0000256" key="1">
    <source>
        <dbReference type="ARBA" id="ARBA00004141"/>
    </source>
</evidence>
<organism evidence="8 9">
    <name type="scientific">Aspergillus leporis</name>
    <dbReference type="NCBI Taxonomy" id="41062"/>
    <lineage>
        <taxon>Eukaryota</taxon>
        <taxon>Fungi</taxon>
        <taxon>Dikarya</taxon>
        <taxon>Ascomycota</taxon>
        <taxon>Pezizomycotina</taxon>
        <taxon>Eurotiomycetes</taxon>
        <taxon>Eurotiomycetidae</taxon>
        <taxon>Eurotiales</taxon>
        <taxon>Aspergillaceae</taxon>
        <taxon>Aspergillus</taxon>
        <taxon>Aspergillus subgen. Circumdati</taxon>
    </lineage>
</organism>
<feature type="compositionally biased region" description="Polar residues" evidence="5">
    <location>
        <begin position="20"/>
        <end position="29"/>
    </location>
</feature>
<evidence type="ECO:0000256" key="6">
    <source>
        <dbReference type="SAM" id="Phobius"/>
    </source>
</evidence>
<dbReference type="OrthoDB" id="5296287at2759"/>
<evidence type="ECO:0000256" key="3">
    <source>
        <dbReference type="ARBA" id="ARBA00022989"/>
    </source>
</evidence>
<dbReference type="Pfam" id="PF07690">
    <property type="entry name" value="MFS_1"/>
    <property type="match status" value="1"/>
</dbReference>
<evidence type="ECO:0000313" key="9">
    <source>
        <dbReference type="Proteomes" id="UP000326565"/>
    </source>
</evidence>
<keyword evidence="4 6" id="KW-0472">Membrane</keyword>
<keyword evidence="3 6" id="KW-1133">Transmembrane helix</keyword>
<dbReference type="InterPro" id="IPR011701">
    <property type="entry name" value="MFS"/>
</dbReference>
<dbReference type="PROSITE" id="PS50850">
    <property type="entry name" value="MFS"/>
    <property type="match status" value="1"/>
</dbReference>
<proteinExistence type="predicted"/>
<dbReference type="PANTHER" id="PTHR23502:SF163">
    <property type="entry name" value="MAJOR FACILITATOR SUPERFAMILY (MFS) PROFILE DOMAIN-CONTAINING PROTEIN"/>
    <property type="match status" value="1"/>
</dbReference>
<accession>A0A5N5XJ92</accession>
<reference evidence="8 9" key="1">
    <citation type="submission" date="2019-04" db="EMBL/GenBank/DDBJ databases">
        <title>Friends and foes A comparative genomics study of 23 Aspergillus species from section Flavi.</title>
        <authorList>
            <consortium name="DOE Joint Genome Institute"/>
            <person name="Kjaerbolling I."/>
            <person name="Vesth T."/>
            <person name="Frisvad J.C."/>
            <person name="Nybo J.L."/>
            <person name="Theobald S."/>
            <person name="Kildgaard S."/>
            <person name="Isbrandt T."/>
            <person name="Kuo A."/>
            <person name="Sato A."/>
            <person name="Lyhne E.K."/>
            <person name="Kogle M.E."/>
            <person name="Wiebenga A."/>
            <person name="Kun R.S."/>
            <person name="Lubbers R.J."/>
            <person name="Makela M.R."/>
            <person name="Barry K."/>
            <person name="Chovatia M."/>
            <person name="Clum A."/>
            <person name="Daum C."/>
            <person name="Haridas S."/>
            <person name="He G."/>
            <person name="LaButti K."/>
            <person name="Lipzen A."/>
            <person name="Mondo S."/>
            <person name="Riley R."/>
            <person name="Salamov A."/>
            <person name="Simmons B.A."/>
            <person name="Magnuson J.K."/>
            <person name="Henrissat B."/>
            <person name="Mortensen U.H."/>
            <person name="Larsen T.O."/>
            <person name="Devries R.P."/>
            <person name="Grigoriev I.V."/>
            <person name="Machida M."/>
            <person name="Baker S.E."/>
            <person name="Andersen M.R."/>
        </authorList>
    </citation>
    <scope>NUCLEOTIDE SEQUENCE [LARGE SCALE GENOMIC DNA]</scope>
    <source>
        <strain evidence="8 9">CBS 151.66</strain>
    </source>
</reference>
<dbReference type="InterPro" id="IPR036259">
    <property type="entry name" value="MFS_trans_sf"/>
</dbReference>
<dbReference type="PANTHER" id="PTHR23502">
    <property type="entry name" value="MAJOR FACILITATOR SUPERFAMILY"/>
    <property type="match status" value="1"/>
</dbReference>
<feature type="region of interest" description="Disordered" evidence="5">
    <location>
        <begin position="1"/>
        <end position="43"/>
    </location>
</feature>
<feature type="transmembrane region" description="Helical" evidence="6">
    <location>
        <begin position="376"/>
        <end position="399"/>
    </location>
</feature>
<feature type="transmembrane region" description="Helical" evidence="6">
    <location>
        <begin position="309"/>
        <end position="331"/>
    </location>
</feature>
<feature type="transmembrane region" description="Helical" evidence="6">
    <location>
        <begin position="406"/>
        <end position="429"/>
    </location>
</feature>
<feature type="domain" description="Major facilitator superfamily (MFS) profile" evidence="7">
    <location>
        <begin position="52"/>
        <end position="471"/>
    </location>
</feature>
<feature type="transmembrane region" description="Helical" evidence="6">
    <location>
        <begin position="351"/>
        <end position="370"/>
    </location>
</feature>
<evidence type="ECO:0000256" key="5">
    <source>
        <dbReference type="SAM" id="MobiDB-lite"/>
    </source>
</evidence>